<organism evidence="2 3">
    <name type="scientific">Pinctada imbricata</name>
    <name type="common">Atlantic pearl-oyster</name>
    <name type="synonym">Pinctada martensii</name>
    <dbReference type="NCBI Taxonomy" id="66713"/>
    <lineage>
        <taxon>Eukaryota</taxon>
        <taxon>Metazoa</taxon>
        <taxon>Spiralia</taxon>
        <taxon>Lophotrochozoa</taxon>
        <taxon>Mollusca</taxon>
        <taxon>Bivalvia</taxon>
        <taxon>Autobranchia</taxon>
        <taxon>Pteriomorphia</taxon>
        <taxon>Pterioida</taxon>
        <taxon>Pterioidea</taxon>
        <taxon>Pteriidae</taxon>
        <taxon>Pinctada</taxon>
    </lineage>
</organism>
<gene>
    <name evidence="2" type="ORF">FSP39_021782</name>
</gene>
<dbReference type="EMBL" id="VSWD01000001">
    <property type="protein sequence ID" value="KAK3109045.1"/>
    <property type="molecule type" value="Genomic_DNA"/>
</dbReference>
<evidence type="ECO:0000313" key="3">
    <source>
        <dbReference type="Proteomes" id="UP001186944"/>
    </source>
</evidence>
<feature type="region of interest" description="Disordered" evidence="1">
    <location>
        <begin position="124"/>
        <end position="169"/>
    </location>
</feature>
<feature type="compositionally biased region" description="Basic residues" evidence="1">
    <location>
        <begin position="124"/>
        <end position="165"/>
    </location>
</feature>
<dbReference type="AlphaFoldDB" id="A0AA89C738"/>
<evidence type="ECO:0000256" key="1">
    <source>
        <dbReference type="SAM" id="MobiDB-lite"/>
    </source>
</evidence>
<comment type="caution">
    <text evidence="2">The sequence shown here is derived from an EMBL/GenBank/DDBJ whole genome shotgun (WGS) entry which is preliminary data.</text>
</comment>
<accession>A0AA89C738</accession>
<name>A0AA89C738_PINIB</name>
<reference evidence="2" key="1">
    <citation type="submission" date="2019-08" db="EMBL/GenBank/DDBJ databases">
        <title>The improved chromosome-level genome for the pearl oyster Pinctada fucata martensii using PacBio sequencing and Hi-C.</title>
        <authorList>
            <person name="Zheng Z."/>
        </authorList>
    </citation>
    <scope>NUCLEOTIDE SEQUENCE</scope>
    <source>
        <strain evidence="2">ZZ-2019</strain>
        <tissue evidence="2">Adductor muscle</tissue>
    </source>
</reference>
<dbReference type="Proteomes" id="UP001186944">
    <property type="component" value="Unassembled WGS sequence"/>
</dbReference>
<proteinExistence type="predicted"/>
<sequence>MISFSEGYCVFSITVEVQKKNVLTFTVNVNNNQGTLEALGAHLFILLRKRRRKPRRGKTITLQVMKVADNSSNYDFLTIVRTRVKKTRWQKISLPVTLIQSLLESNRKTLQLKVMCKRCGKSVKPVLKRGTGRNRLRRRRGKLKKKKQRKSRKNKRKNKKKTRSGKTRDSIRPFLVISTRYSYYR</sequence>
<protein>
    <submittedName>
        <fullName evidence="2">Uncharacterized protein</fullName>
    </submittedName>
</protein>
<evidence type="ECO:0000313" key="2">
    <source>
        <dbReference type="EMBL" id="KAK3109045.1"/>
    </source>
</evidence>
<keyword evidence="3" id="KW-1185">Reference proteome</keyword>